<evidence type="ECO:0000313" key="2">
    <source>
        <dbReference type="EMBL" id="CAK0901434.1"/>
    </source>
</evidence>
<feature type="compositionally biased region" description="Low complexity" evidence="1">
    <location>
        <begin position="345"/>
        <end position="363"/>
    </location>
</feature>
<reference evidence="2" key="1">
    <citation type="submission" date="2023-10" db="EMBL/GenBank/DDBJ databases">
        <authorList>
            <person name="Chen Y."/>
            <person name="Shah S."/>
            <person name="Dougan E. K."/>
            <person name="Thang M."/>
            <person name="Chan C."/>
        </authorList>
    </citation>
    <scope>NUCLEOTIDE SEQUENCE [LARGE SCALE GENOMIC DNA]</scope>
</reference>
<dbReference type="EMBL" id="CAUYUJ010020926">
    <property type="protein sequence ID" value="CAK0901434.1"/>
    <property type="molecule type" value="Genomic_DNA"/>
</dbReference>
<name>A0ABN9XNP9_9DINO</name>
<feature type="region of interest" description="Disordered" evidence="1">
    <location>
        <begin position="307"/>
        <end position="379"/>
    </location>
</feature>
<organism evidence="2 3">
    <name type="scientific">Prorocentrum cordatum</name>
    <dbReference type="NCBI Taxonomy" id="2364126"/>
    <lineage>
        <taxon>Eukaryota</taxon>
        <taxon>Sar</taxon>
        <taxon>Alveolata</taxon>
        <taxon>Dinophyceae</taxon>
        <taxon>Prorocentrales</taxon>
        <taxon>Prorocentraceae</taxon>
        <taxon>Prorocentrum</taxon>
    </lineage>
</organism>
<accession>A0ABN9XNP9</accession>
<feature type="compositionally biased region" description="Low complexity" evidence="1">
    <location>
        <begin position="424"/>
        <end position="461"/>
    </location>
</feature>
<feature type="region of interest" description="Disordered" evidence="1">
    <location>
        <begin position="424"/>
        <end position="503"/>
    </location>
</feature>
<protein>
    <submittedName>
        <fullName evidence="2">Uncharacterized protein</fullName>
    </submittedName>
</protein>
<keyword evidence="3" id="KW-1185">Reference proteome</keyword>
<proteinExistence type="predicted"/>
<feature type="compositionally biased region" description="Basic and acidic residues" evidence="1">
    <location>
        <begin position="322"/>
        <end position="334"/>
    </location>
</feature>
<comment type="caution">
    <text evidence="2">The sequence shown here is derived from an EMBL/GenBank/DDBJ whole genome shotgun (WGS) entry which is preliminary data.</text>
</comment>
<evidence type="ECO:0000256" key="1">
    <source>
        <dbReference type="SAM" id="MobiDB-lite"/>
    </source>
</evidence>
<dbReference type="Proteomes" id="UP001189429">
    <property type="component" value="Unassembled WGS sequence"/>
</dbReference>
<feature type="compositionally biased region" description="Basic and acidic residues" evidence="1">
    <location>
        <begin position="463"/>
        <end position="473"/>
    </location>
</feature>
<sequence>MQAPRSTRRASEEDAGLLSARSAGSELWLDPRRVSRRASEEDFARCACGAVLLFGATVCWKCHGRSRAEQAIDDEFGIFYAGERQSAPDTGSVERISLYDLPARSASEPVLCRPGCEAPSVLEPEPFGTAAGWEAILEDNDRAHRELERCRFELQDCRMELEESRGVTERLRARVAELELQVKLGSAQLSEKQSTPGFGDEDHFAIELADVASPSARRMAAPASEGWPLEPAGGFEELRAAGSRLLAGPPLLGVGGASETGEARTLAEALGGEAQLREERALGGAVRAEVRRGFADALAAGALERALAPESTEAAPQASPDARPREASARRPSTEAEGGSVPERPQAALPSGSGPPGGSAASAEGRLAEGQARELLGQDALDEGLQQRLAQVAASEETAYRAALGECERRRAALAAAVSAELARAGRLGPARQPRPGAAPRPGAGAARAAAAGGSTAQPGPRELLERKGSKMERRCRRLQQELAEQSALAPGPPGGAAGDAPLVCELRRECERLREDAEEEDP</sequence>
<evidence type="ECO:0000313" key="3">
    <source>
        <dbReference type="Proteomes" id="UP001189429"/>
    </source>
</evidence>
<gene>
    <name evidence="2" type="ORF">PCOR1329_LOCUS78375</name>
</gene>